<accession>A0ABW3TBY8</accession>
<feature type="transmembrane region" description="Helical" evidence="1">
    <location>
        <begin position="19"/>
        <end position="37"/>
    </location>
</feature>
<reference evidence="3" key="1">
    <citation type="journal article" date="2019" name="Int. J. Syst. Evol. Microbiol.">
        <title>The Global Catalogue of Microorganisms (GCM) 10K type strain sequencing project: providing services to taxonomists for standard genome sequencing and annotation.</title>
        <authorList>
            <consortium name="The Broad Institute Genomics Platform"/>
            <consortium name="The Broad Institute Genome Sequencing Center for Infectious Disease"/>
            <person name="Wu L."/>
            <person name="Ma J."/>
        </authorList>
    </citation>
    <scope>NUCLEOTIDE SEQUENCE [LARGE SCALE GENOMIC DNA]</scope>
    <source>
        <strain evidence="3">CCUG 55328</strain>
    </source>
</reference>
<dbReference type="PIRSF" id="PIRSF038991">
    <property type="entry name" value="Protein_AbrB"/>
    <property type="match status" value="1"/>
</dbReference>
<evidence type="ECO:0000313" key="2">
    <source>
        <dbReference type="EMBL" id="MFD1193766.1"/>
    </source>
</evidence>
<feature type="transmembrane region" description="Helical" evidence="1">
    <location>
        <begin position="289"/>
        <end position="308"/>
    </location>
</feature>
<feature type="transmembrane region" description="Helical" evidence="1">
    <location>
        <begin position="252"/>
        <end position="277"/>
    </location>
</feature>
<dbReference type="PANTHER" id="PTHR38457">
    <property type="entry name" value="REGULATOR ABRB-RELATED"/>
    <property type="match status" value="1"/>
</dbReference>
<feature type="transmembrane region" description="Helical" evidence="1">
    <location>
        <begin position="181"/>
        <end position="198"/>
    </location>
</feature>
<feature type="transmembrane region" description="Helical" evidence="1">
    <location>
        <begin position="141"/>
        <end position="161"/>
    </location>
</feature>
<keyword evidence="1" id="KW-1133">Transmembrane helix</keyword>
<keyword evidence="1" id="KW-0472">Membrane</keyword>
<feature type="transmembrane region" description="Helical" evidence="1">
    <location>
        <begin position="79"/>
        <end position="99"/>
    </location>
</feature>
<organism evidence="2 3">
    <name type="scientific">Seohaeicola saemankumensis</name>
    <dbReference type="NCBI Taxonomy" id="481181"/>
    <lineage>
        <taxon>Bacteria</taxon>
        <taxon>Pseudomonadati</taxon>
        <taxon>Pseudomonadota</taxon>
        <taxon>Alphaproteobacteria</taxon>
        <taxon>Rhodobacterales</taxon>
        <taxon>Roseobacteraceae</taxon>
        <taxon>Seohaeicola</taxon>
    </lineage>
</organism>
<evidence type="ECO:0000256" key="1">
    <source>
        <dbReference type="SAM" id="Phobius"/>
    </source>
</evidence>
<proteinExistence type="predicted"/>
<dbReference type="Pfam" id="PF05145">
    <property type="entry name" value="AbrB"/>
    <property type="match status" value="1"/>
</dbReference>
<dbReference type="EMBL" id="JBHTKR010000001">
    <property type="protein sequence ID" value="MFD1193766.1"/>
    <property type="molecule type" value="Genomic_DNA"/>
</dbReference>
<comment type="caution">
    <text evidence="2">The sequence shown here is derived from an EMBL/GenBank/DDBJ whole genome shotgun (WGS) entry which is preliminary data.</text>
</comment>
<dbReference type="Proteomes" id="UP001597151">
    <property type="component" value="Unassembled WGS sequence"/>
</dbReference>
<sequence length="341" mass="35473">MLATGAAGGLLASYTLLPLPYMLGSLIATAVLSSVTGRRFPEGYKFPQSIRLIFLAVIGVMIGAQVTPDMVAMLPSLSVSFAALTLFVGLAHAGNYAIFRRLGGYDRATAFYSGTPGGLMESIAMGEEAGANLAILTMQQFLRIVLVITVLPIGLSLWLGAPVGSAGGMTLARADVDLTQLPVVIAVGALGLGVGKWLHLPAGQLTGPLFVAAAVSLSGIVPLDMPQWLINEAQIVIGASLGMRFGGLKGRALARGIGLGLISVCLMMAIAVVLVVLVHDITGAPFDMLLISFAPGGVTEMALIALSLQANPALVTAHHIYRIILTVIEMSVIARWNRRHG</sequence>
<evidence type="ECO:0000313" key="3">
    <source>
        <dbReference type="Proteomes" id="UP001597151"/>
    </source>
</evidence>
<dbReference type="RefSeq" id="WP_380789064.1">
    <property type="nucleotide sequence ID" value="NZ_JBHTKR010000001.1"/>
</dbReference>
<protein>
    <submittedName>
        <fullName evidence="2">AbrB family transcriptional regulator</fullName>
    </submittedName>
</protein>
<dbReference type="PANTHER" id="PTHR38457:SF1">
    <property type="entry name" value="REGULATOR ABRB-RELATED"/>
    <property type="match status" value="1"/>
</dbReference>
<keyword evidence="3" id="KW-1185">Reference proteome</keyword>
<keyword evidence="1" id="KW-0812">Transmembrane</keyword>
<feature type="transmembrane region" description="Helical" evidence="1">
    <location>
        <begin position="49"/>
        <end position="67"/>
    </location>
</feature>
<dbReference type="InterPro" id="IPR017516">
    <property type="entry name" value="AbrB_dup"/>
</dbReference>
<name>A0ABW3TBY8_9RHOB</name>
<dbReference type="NCBIfam" id="TIGR03082">
    <property type="entry name" value="Gneg_AbrB_dup"/>
    <property type="match status" value="1"/>
</dbReference>
<gene>
    <name evidence="2" type="ORF">ACFQ3C_03665</name>
</gene>
<dbReference type="InterPro" id="IPR007820">
    <property type="entry name" value="AbrB_fam"/>
</dbReference>